<feature type="binding site" evidence="8">
    <location>
        <position position="9"/>
    </location>
    <ligand>
        <name>Mg(2+)</name>
        <dbReference type="ChEBI" id="CHEBI:18420"/>
        <note>catalytic</note>
    </ligand>
</feature>
<comment type="cofactor">
    <cofactor evidence="8">
        <name>Mg(2+)</name>
        <dbReference type="ChEBI" id="CHEBI:18420"/>
    </cofactor>
</comment>
<feature type="compositionally biased region" description="Basic and acidic residues" evidence="9">
    <location>
        <begin position="686"/>
        <end position="702"/>
    </location>
</feature>
<evidence type="ECO:0000256" key="3">
    <source>
        <dbReference type="ARBA" id="ARBA00022723"/>
    </source>
</evidence>
<dbReference type="InterPro" id="IPR013826">
    <property type="entry name" value="Topo_IA_cen_sub3"/>
</dbReference>
<dbReference type="PANTHER" id="PTHR11390:SF21">
    <property type="entry name" value="DNA TOPOISOMERASE 3-ALPHA"/>
    <property type="match status" value="1"/>
</dbReference>
<dbReference type="Pfam" id="PF01131">
    <property type="entry name" value="Topoisom_bac"/>
    <property type="match status" value="1"/>
</dbReference>
<dbReference type="PRINTS" id="PR00417">
    <property type="entry name" value="PRTPISMRASEI"/>
</dbReference>
<dbReference type="GO" id="GO:0006281">
    <property type="term" value="P:DNA repair"/>
    <property type="evidence" value="ECO:0007669"/>
    <property type="project" value="TreeGrafter"/>
</dbReference>
<dbReference type="AlphaFoldDB" id="A0A1M5V391"/>
<evidence type="ECO:0000256" key="5">
    <source>
        <dbReference type="ARBA" id="ARBA00023029"/>
    </source>
</evidence>
<keyword evidence="13" id="KW-1185">Reference proteome</keyword>
<keyword evidence="4 8" id="KW-0460">Magnesium</keyword>
<dbReference type="Gene3D" id="2.70.20.10">
    <property type="entry name" value="Topoisomerase I, domain 3"/>
    <property type="match status" value="1"/>
</dbReference>
<evidence type="ECO:0000256" key="4">
    <source>
        <dbReference type="ARBA" id="ARBA00022842"/>
    </source>
</evidence>
<dbReference type="NCBIfam" id="TIGR01056">
    <property type="entry name" value="topB"/>
    <property type="match status" value="1"/>
</dbReference>
<dbReference type="Proteomes" id="UP000184447">
    <property type="component" value="Unassembled WGS sequence"/>
</dbReference>
<dbReference type="EC" id="5.6.2.1" evidence="8"/>
<name>A0A1M5V391_9CLOT</name>
<evidence type="ECO:0000256" key="6">
    <source>
        <dbReference type="ARBA" id="ARBA00023125"/>
    </source>
</evidence>
<dbReference type="InterPro" id="IPR013497">
    <property type="entry name" value="Topo_IA_cen"/>
</dbReference>
<evidence type="ECO:0000313" key="12">
    <source>
        <dbReference type="EMBL" id="SHH69701.1"/>
    </source>
</evidence>
<dbReference type="CDD" id="cd03362">
    <property type="entry name" value="TOPRIM_TopoIA_TopoIII"/>
    <property type="match status" value="1"/>
</dbReference>
<evidence type="ECO:0000256" key="2">
    <source>
        <dbReference type="ARBA" id="ARBA00009446"/>
    </source>
</evidence>
<gene>
    <name evidence="8" type="primary">topB</name>
    <name evidence="12" type="ORF">SAMN02745207_02040</name>
</gene>
<dbReference type="InterPro" id="IPR000380">
    <property type="entry name" value="Topo_IA"/>
</dbReference>
<feature type="domain" description="Topo IA-type catalytic" evidence="11">
    <location>
        <begin position="153"/>
        <end position="594"/>
    </location>
</feature>
<sequence length="735" mass="83523">MSKILVLAEKPSVGRELAIVLNCNNKGNGYLEGAKYIVTWALGHLVTLADPEAYDKKFAQWSMEELPIIPAQFKLVVIKQSGKQFTAVKNQMIRKDVSEIVIATDAGREGELVARWIIEKAHVNKPIKRLWISSVTDKAIKEGFNKLKDGKLYDNLYASAVARSEVDWVVGINATRALTCKYNSQLSCGRVQTPTLAIIDTREEEIQKFKPKSFYGLNAVAKGLTLTWQDKNTNDLRSFDKNKVEDIYKSLRNKNAEIIEVSKTYKKKYAPQLYDLTELQRDGNKIYGFSAKETLSAMQKLYESHKVLTYPRTDSRFITDDIVDTLKDRVKACRFGNYSAIASEIMRNPIKANNAFVDNKKVSDHHAIIPTEQNVNISAFNDKERKIYDLVVKRFLSVLLPPFEYEQTTIKAKIGNEIFVAKGKIVKKEGWKIVYKNNMQEEETSEDIKDQTLPDINKGDSLNILNIVKTEGKTKPPALFNEATLLSAMENPVKYMAEESKDLKKIIGETGGLGTVATRADIIEKLYNTFLIEKKGKDIHITSKGKQLLELVPEELKSPALTAEWEKKLELISKGSLNKNTFVNEMKEYSKSVVKEIKSSDSKFRHDNLTRNKCPECGKYMLEVNGKKGKMLVCQDRECGHRKGVARITNARCPNCHKKLELRGEGEGQIFACKCGYREKLSSFEQRKKKDNNKASKQDVSKYLKNQNKNKKDEEPFNNPFAEALAKLKFDNEDN</sequence>
<dbReference type="InterPro" id="IPR013824">
    <property type="entry name" value="Topo_IA_cen_sub1"/>
</dbReference>
<accession>A0A1M5V391</accession>
<dbReference type="SMART" id="SM00437">
    <property type="entry name" value="TOP1Ac"/>
    <property type="match status" value="1"/>
</dbReference>
<comment type="function">
    <text evidence="8">Releases the supercoiling and torsional tension of DNA, which is introduced during the DNA replication and transcription, by transiently cleaving and rejoining one strand of the DNA duplex. Introduces a single-strand break via transesterification at a target site in duplex DNA. The scissile phosphodiester is attacked by the catalytic tyrosine of the enzyme, resulting in the formation of a DNA-(5'-phosphotyrosyl)-enzyme intermediate and the expulsion of a 3'-OH DNA strand. The free DNA strand then undergoes passage around the unbroken strand, thus removing DNA supercoils. Finally, in the religation step, the DNA 3'-OH attacks the covalent intermediate to expel the active-site tyrosine and restore the DNA phosphodiester backbone.</text>
</comment>
<dbReference type="InterPro" id="IPR023405">
    <property type="entry name" value="Topo_IA_core_domain"/>
</dbReference>
<comment type="caution">
    <text evidence="8">Lacks conserved residue(s) required for the propagation of feature annotation.</text>
</comment>
<dbReference type="PROSITE" id="PS00396">
    <property type="entry name" value="TOPO_IA_1"/>
    <property type="match status" value="1"/>
</dbReference>
<dbReference type="GO" id="GO:0006310">
    <property type="term" value="P:DNA recombination"/>
    <property type="evidence" value="ECO:0007669"/>
    <property type="project" value="TreeGrafter"/>
</dbReference>
<dbReference type="SUPFAM" id="SSF56712">
    <property type="entry name" value="Prokaryotic type I DNA topoisomerase"/>
    <property type="match status" value="1"/>
</dbReference>
<dbReference type="PROSITE" id="PS50880">
    <property type="entry name" value="TOPRIM"/>
    <property type="match status" value="1"/>
</dbReference>
<dbReference type="InterPro" id="IPR013825">
    <property type="entry name" value="Topo_IA_cen_sub2"/>
</dbReference>
<proteinExistence type="inferred from homology"/>
<dbReference type="PROSITE" id="PS52039">
    <property type="entry name" value="TOPO_IA_2"/>
    <property type="match status" value="1"/>
</dbReference>
<protein>
    <recommendedName>
        <fullName evidence="8">DNA topoisomerase 3</fullName>
        <ecNumber evidence="8">5.6.2.1</ecNumber>
    </recommendedName>
    <alternativeName>
        <fullName evidence="8">DNA topoisomerase III</fullName>
    </alternativeName>
</protein>
<dbReference type="GO" id="GO:0003917">
    <property type="term" value="F:DNA topoisomerase type I (single strand cut, ATP-independent) activity"/>
    <property type="evidence" value="ECO:0007669"/>
    <property type="project" value="UniProtKB-UniRule"/>
</dbReference>
<evidence type="ECO:0000256" key="1">
    <source>
        <dbReference type="ARBA" id="ARBA00000213"/>
    </source>
</evidence>
<dbReference type="CDD" id="cd00186">
    <property type="entry name" value="TOP1Ac"/>
    <property type="match status" value="1"/>
</dbReference>
<evidence type="ECO:0000259" key="11">
    <source>
        <dbReference type="PROSITE" id="PS52039"/>
    </source>
</evidence>
<dbReference type="Gene3D" id="3.40.50.140">
    <property type="match status" value="1"/>
</dbReference>
<keyword evidence="3 8" id="KW-0479">Metal-binding</keyword>
<dbReference type="InterPro" id="IPR003601">
    <property type="entry name" value="Topo_IA_2"/>
</dbReference>
<dbReference type="Pfam" id="PF01751">
    <property type="entry name" value="Toprim"/>
    <property type="match status" value="1"/>
</dbReference>
<dbReference type="Gene3D" id="1.10.290.10">
    <property type="entry name" value="Topoisomerase I, domain 4"/>
    <property type="match status" value="1"/>
</dbReference>
<dbReference type="GO" id="GO:0043597">
    <property type="term" value="C:cytoplasmic replication fork"/>
    <property type="evidence" value="ECO:0007669"/>
    <property type="project" value="TreeGrafter"/>
</dbReference>
<feature type="site" description="Interaction with DNA" evidence="8">
    <location>
        <position position="61"/>
    </location>
</feature>
<keyword evidence="7 8" id="KW-0413">Isomerase</keyword>
<organism evidence="12 13">
    <name type="scientific">Clostridium grantii DSM 8605</name>
    <dbReference type="NCBI Taxonomy" id="1121316"/>
    <lineage>
        <taxon>Bacteria</taxon>
        <taxon>Bacillati</taxon>
        <taxon>Bacillota</taxon>
        <taxon>Clostridia</taxon>
        <taxon>Eubacteriales</taxon>
        <taxon>Clostridiaceae</taxon>
        <taxon>Clostridium</taxon>
    </lineage>
</organism>
<evidence type="ECO:0000313" key="13">
    <source>
        <dbReference type="Proteomes" id="UP000184447"/>
    </source>
</evidence>
<dbReference type="InterPro" id="IPR006171">
    <property type="entry name" value="TOPRIM_dom"/>
</dbReference>
<feature type="domain" description="Toprim" evidence="10">
    <location>
        <begin position="3"/>
        <end position="136"/>
    </location>
</feature>
<dbReference type="Gene3D" id="1.10.460.10">
    <property type="entry name" value="Topoisomerase I, domain 2"/>
    <property type="match status" value="1"/>
</dbReference>
<dbReference type="OrthoDB" id="9803554at2"/>
<dbReference type="RefSeq" id="WP_073338336.1">
    <property type="nucleotide sequence ID" value="NZ_FQXM01000010.1"/>
</dbReference>
<dbReference type="GO" id="GO:0000287">
    <property type="term" value="F:magnesium ion binding"/>
    <property type="evidence" value="ECO:0007669"/>
    <property type="project" value="UniProtKB-UniRule"/>
</dbReference>
<feature type="site" description="Interaction with DNA" evidence="8">
    <location>
        <position position="312"/>
    </location>
</feature>
<evidence type="ECO:0000259" key="10">
    <source>
        <dbReference type="PROSITE" id="PS50880"/>
    </source>
</evidence>
<feature type="binding site" evidence="8">
    <location>
        <position position="105"/>
    </location>
    <ligand>
        <name>Mg(2+)</name>
        <dbReference type="ChEBI" id="CHEBI:18420"/>
        <note>catalytic</note>
    </ligand>
</feature>
<dbReference type="HAMAP" id="MF_00953">
    <property type="entry name" value="Topoisom_3_prok"/>
    <property type="match status" value="1"/>
</dbReference>
<feature type="region of interest" description="Interaction with DNA" evidence="8">
    <location>
        <begin position="187"/>
        <end position="192"/>
    </location>
</feature>
<evidence type="ECO:0000256" key="8">
    <source>
        <dbReference type="HAMAP-Rule" id="MF_00953"/>
    </source>
</evidence>
<feature type="site" description="Interaction with DNA" evidence="8">
    <location>
        <position position="176"/>
    </location>
</feature>
<dbReference type="InterPro" id="IPR023406">
    <property type="entry name" value="Topo_IA_AS"/>
</dbReference>
<dbReference type="SMART" id="SM00493">
    <property type="entry name" value="TOPRIM"/>
    <property type="match status" value="1"/>
</dbReference>
<keyword evidence="6 8" id="KW-0238">DNA-binding</keyword>
<feature type="region of interest" description="Disordered" evidence="9">
    <location>
        <begin position="686"/>
        <end position="719"/>
    </location>
</feature>
<evidence type="ECO:0000256" key="9">
    <source>
        <dbReference type="SAM" id="MobiDB-lite"/>
    </source>
</evidence>
<evidence type="ECO:0000256" key="7">
    <source>
        <dbReference type="ARBA" id="ARBA00023235"/>
    </source>
</evidence>
<dbReference type="NCBIfam" id="NF005829">
    <property type="entry name" value="PRK07726.1"/>
    <property type="match status" value="1"/>
</dbReference>
<dbReference type="EMBL" id="FQXM01000010">
    <property type="protein sequence ID" value="SHH69701.1"/>
    <property type="molecule type" value="Genomic_DNA"/>
</dbReference>
<comment type="catalytic activity">
    <reaction evidence="1 8">
        <text>ATP-independent breakage of single-stranded DNA, followed by passage and rejoining.</text>
        <dbReference type="EC" id="5.6.2.1"/>
    </reaction>
</comment>
<dbReference type="InterPro" id="IPR003602">
    <property type="entry name" value="Topo_IA_DNA-bd_dom"/>
</dbReference>
<dbReference type="SMART" id="SM00436">
    <property type="entry name" value="TOP1Bc"/>
    <property type="match status" value="1"/>
</dbReference>
<dbReference type="GO" id="GO:0006265">
    <property type="term" value="P:DNA topological change"/>
    <property type="evidence" value="ECO:0007669"/>
    <property type="project" value="UniProtKB-UniRule"/>
</dbReference>
<feature type="active site" description="O-(5'-phospho-DNA)-tyrosine intermediate" evidence="8">
    <location>
        <position position="310"/>
    </location>
</feature>
<dbReference type="InterPro" id="IPR005738">
    <property type="entry name" value="TopoIII"/>
</dbReference>
<dbReference type="STRING" id="1121316.SAMN02745207_02040"/>
<dbReference type="GO" id="GO:0003677">
    <property type="term" value="F:DNA binding"/>
    <property type="evidence" value="ECO:0007669"/>
    <property type="project" value="UniProtKB-KW"/>
</dbReference>
<reference evidence="12 13" key="1">
    <citation type="submission" date="2016-11" db="EMBL/GenBank/DDBJ databases">
        <authorList>
            <person name="Jaros S."/>
            <person name="Januszkiewicz K."/>
            <person name="Wedrychowicz H."/>
        </authorList>
    </citation>
    <scope>NUCLEOTIDE SEQUENCE [LARGE SCALE GENOMIC DNA]</scope>
    <source>
        <strain evidence="12 13">DSM 8605</strain>
    </source>
</reference>
<keyword evidence="5 8" id="KW-0799">Topoisomerase</keyword>
<dbReference type="PANTHER" id="PTHR11390">
    <property type="entry name" value="PROKARYOTIC DNA TOPOISOMERASE"/>
    <property type="match status" value="1"/>
</dbReference>
<comment type="similarity">
    <text evidence="2 8">Belongs to the type IA topoisomerase family.</text>
</comment>
<dbReference type="InterPro" id="IPR034144">
    <property type="entry name" value="TOPRIM_TopoIII"/>
</dbReference>
<feature type="site" description="Interaction with DNA" evidence="8">
    <location>
        <position position="168"/>
    </location>
</feature>